<feature type="transmembrane region" description="Helical" evidence="1">
    <location>
        <begin position="498"/>
        <end position="517"/>
    </location>
</feature>
<evidence type="ECO:0000313" key="2">
    <source>
        <dbReference type="EMBL" id="CAI9926802.1"/>
    </source>
</evidence>
<reference evidence="3 4" key="2">
    <citation type="submission" date="2024-07" db="EMBL/GenBank/DDBJ databases">
        <authorList>
            <person name="Akdeniz Z."/>
        </authorList>
    </citation>
    <scope>NUCLEOTIDE SEQUENCE [LARGE SCALE GENOMIC DNA]</scope>
</reference>
<dbReference type="Proteomes" id="UP001642409">
    <property type="component" value="Unassembled WGS sequence"/>
</dbReference>
<keyword evidence="1" id="KW-1133">Transmembrane helix</keyword>
<keyword evidence="1" id="KW-0812">Transmembrane</keyword>
<evidence type="ECO:0000256" key="1">
    <source>
        <dbReference type="SAM" id="Phobius"/>
    </source>
</evidence>
<protein>
    <submittedName>
        <fullName evidence="2">Uncharacterized protein</fullName>
    </submittedName>
</protein>
<keyword evidence="1" id="KW-0472">Membrane</keyword>
<proteinExistence type="predicted"/>
<organism evidence="2">
    <name type="scientific">Hexamita inflata</name>
    <dbReference type="NCBI Taxonomy" id="28002"/>
    <lineage>
        <taxon>Eukaryota</taxon>
        <taxon>Metamonada</taxon>
        <taxon>Diplomonadida</taxon>
        <taxon>Hexamitidae</taxon>
        <taxon>Hexamitinae</taxon>
        <taxon>Hexamita</taxon>
    </lineage>
</organism>
<name>A0AA86TTW1_9EUKA</name>
<comment type="caution">
    <text evidence="2">The sequence shown here is derived from an EMBL/GenBank/DDBJ whole genome shotgun (WGS) entry which is preliminary data.</text>
</comment>
<dbReference type="EMBL" id="CAXDID020000470">
    <property type="protein sequence ID" value="CAL6094847.1"/>
    <property type="molecule type" value="Genomic_DNA"/>
</dbReference>
<dbReference type="AlphaFoldDB" id="A0AA86TTW1"/>
<evidence type="ECO:0000313" key="4">
    <source>
        <dbReference type="Proteomes" id="UP001642409"/>
    </source>
</evidence>
<gene>
    <name evidence="2" type="ORF">HINF_LOCUS14447</name>
    <name evidence="3" type="ORF">HINF_LOCUS67665</name>
</gene>
<keyword evidence="4" id="KW-1185">Reference proteome</keyword>
<sequence length="527" mass="60121">MDNTSVVLSKQSKNPTFTATMINDSSKDSIICNNLFSQTYIFSLDFQGFIYTYPTHQHLSKHLDIEFMCEDTINNCAAAFQATSVQFSLVFPETNTLVQDVVSTFKIGKYDRLECLLNSYVQYNSNDNSFIIATTPGNCVLQYQQNKMATASLFVYPDYELSKQFSLSGISSLSQLIPLLQFNCDTDFVDTDKRVCNRIMKEFQSSLSNVINFTLSLPATVPDGQGLYTRQSEFSIFEQITTVTSNFAKDFDCYLPFQEVVFYQKIIKIQFKLNSSAINCKKPFNEFIGDIDQIIRMLRIIGSDGKSVQFKFTGPVYDLQGTILWLECSNDLFGEQTCLENLNIVRSMSNPIGMLSREFLKNGVTVKQVQNTVFPRKSRHGSPYLALNDSHVCFTCANAGERPDFYPVSIDLMPGSPRFHPESHQEMLSIRGLVYFPSNLTVLGQTQYYCFYYNISDKNLYEQFRRNIKNVSALVQAFGTKLAAEQIQMEDVTVKVRYYLVFCAFMVLSSGLWFVLARRYEIVRGGM</sequence>
<dbReference type="EMBL" id="CATOUU010000372">
    <property type="protein sequence ID" value="CAI9926802.1"/>
    <property type="molecule type" value="Genomic_DNA"/>
</dbReference>
<accession>A0AA86TTW1</accession>
<evidence type="ECO:0000313" key="3">
    <source>
        <dbReference type="EMBL" id="CAL6094847.1"/>
    </source>
</evidence>
<reference evidence="2" key="1">
    <citation type="submission" date="2023-06" db="EMBL/GenBank/DDBJ databases">
        <authorList>
            <person name="Kurt Z."/>
        </authorList>
    </citation>
    <scope>NUCLEOTIDE SEQUENCE</scope>
</reference>